<comment type="caution">
    <text evidence="2">The sequence shown here is derived from an EMBL/GenBank/DDBJ whole genome shotgun (WGS) entry which is preliminary data.</text>
</comment>
<name>A0A7J0DC99_9ERIC</name>
<evidence type="ECO:0000256" key="1">
    <source>
        <dbReference type="SAM" id="MobiDB-lite"/>
    </source>
</evidence>
<sequence>MNFRTCHRVKLKAVLGHCPRACGTRKVGRACGEHEDGNGQIHQESVMGGGANALGGNVGGAGFGGAKFMQGMFTAIEQVAFMSTEEEKEKQFMRGLRPSVRNKIVRNLIKVYSIIVSSDIAIEETLIETRKILNPKSQHDGTSAQSEGHYSKKPSVSTLQQHYRSAPAIPQHHLDIISKEEQSRSDRISPTYAVNLGLEGHSSIYVNVVFLSIRTTSFGSTGSENSGASLCYDISGWTIKDSKIAGVATRYLYSMRYFPCV</sequence>
<feature type="region of interest" description="Disordered" evidence="1">
    <location>
        <begin position="136"/>
        <end position="157"/>
    </location>
</feature>
<feature type="compositionally biased region" description="Polar residues" evidence="1">
    <location>
        <begin position="140"/>
        <end position="157"/>
    </location>
</feature>
<accession>A0A7J0DC99</accession>
<reference evidence="3" key="1">
    <citation type="submission" date="2019-07" db="EMBL/GenBank/DDBJ databases">
        <title>De Novo Assembly of kiwifruit Actinidia rufa.</title>
        <authorList>
            <person name="Sugita-Konishi S."/>
            <person name="Sato K."/>
            <person name="Mori E."/>
            <person name="Abe Y."/>
            <person name="Kisaki G."/>
            <person name="Hamano K."/>
            <person name="Suezawa K."/>
            <person name="Otani M."/>
            <person name="Fukuda T."/>
            <person name="Manabe T."/>
            <person name="Gomi K."/>
            <person name="Tabuchi M."/>
            <person name="Akimitsu K."/>
            <person name="Kataoka I."/>
        </authorList>
    </citation>
    <scope>NUCLEOTIDE SEQUENCE [LARGE SCALE GENOMIC DNA]</scope>
    <source>
        <strain evidence="3">cv. Fuchu</strain>
    </source>
</reference>
<dbReference type="EMBL" id="BJWL01000156">
    <property type="protein sequence ID" value="GFS32010.1"/>
    <property type="molecule type" value="Genomic_DNA"/>
</dbReference>
<gene>
    <name evidence="2" type="ORF">Acr_00g0020380</name>
</gene>
<organism evidence="2 3">
    <name type="scientific">Actinidia rufa</name>
    <dbReference type="NCBI Taxonomy" id="165716"/>
    <lineage>
        <taxon>Eukaryota</taxon>
        <taxon>Viridiplantae</taxon>
        <taxon>Streptophyta</taxon>
        <taxon>Embryophyta</taxon>
        <taxon>Tracheophyta</taxon>
        <taxon>Spermatophyta</taxon>
        <taxon>Magnoliopsida</taxon>
        <taxon>eudicotyledons</taxon>
        <taxon>Gunneridae</taxon>
        <taxon>Pentapetalae</taxon>
        <taxon>asterids</taxon>
        <taxon>Ericales</taxon>
        <taxon>Actinidiaceae</taxon>
        <taxon>Actinidia</taxon>
    </lineage>
</organism>
<evidence type="ECO:0000313" key="2">
    <source>
        <dbReference type="EMBL" id="GFS32010.1"/>
    </source>
</evidence>
<dbReference type="Proteomes" id="UP000585474">
    <property type="component" value="Unassembled WGS sequence"/>
</dbReference>
<evidence type="ECO:0000313" key="3">
    <source>
        <dbReference type="Proteomes" id="UP000585474"/>
    </source>
</evidence>
<dbReference type="AlphaFoldDB" id="A0A7J0DC99"/>
<proteinExistence type="predicted"/>
<protein>
    <submittedName>
        <fullName evidence="2">Uncharacterized protein</fullName>
    </submittedName>
</protein>
<keyword evidence="3" id="KW-1185">Reference proteome</keyword>